<dbReference type="Pfam" id="PF00551">
    <property type="entry name" value="Formyl_trans_N"/>
    <property type="match status" value="1"/>
</dbReference>
<dbReference type="SUPFAM" id="SSF53328">
    <property type="entry name" value="Formyltransferase"/>
    <property type="match status" value="1"/>
</dbReference>
<feature type="non-terminal residue" evidence="3">
    <location>
        <position position="328"/>
    </location>
</feature>
<name>A0A4P9ZDN8_9ASCO</name>
<dbReference type="OrthoDB" id="10268103at2759"/>
<dbReference type="Proteomes" id="UP000268321">
    <property type="component" value="Unassembled WGS sequence"/>
</dbReference>
<dbReference type="EMBL" id="ML004462">
    <property type="protein sequence ID" value="RKP30261.1"/>
    <property type="molecule type" value="Genomic_DNA"/>
</dbReference>
<dbReference type="InterPro" id="IPR041711">
    <property type="entry name" value="Met-tRNA-FMT_N"/>
</dbReference>
<dbReference type="GO" id="GO:0004479">
    <property type="term" value="F:methionyl-tRNA formyltransferase activity"/>
    <property type="evidence" value="ECO:0007669"/>
    <property type="project" value="UniProtKB-EC"/>
</dbReference>
<accession>A0A4P9ZDN8</accession>
<evidence type="ECO:0000259" key="2">
    <source>
        <dbReference type="Pfam" id="PF00551"/>
    </source>
</evidence>
<evidence type="ECO:0000313" key="3">
    <source>
        <dbReference type="EMBL" id="RKP30261.1"/>
    </source>
</evidence>
<dbReference type="CDD" id="cd08646">
    <property type="entry name" value="FMT_core_Met-tRNA-FMT_N"/>
    <property type="match status" value="1"/>
</dbReference>
<evidence type="ECO:0000256" key="1">
    <source>
        <dbReference type="ARBA" id="ARBA00012261"/>
    </source>
</evidence>
<dbReference type="InterPro" id="IPR002376">
    <property type="entry name" value="Formyl_transf_N"/>
</dbReference>
<dbReference type="AlphaFoldDB" id="A0A4P9ZDN8"/>
<sequence>PLRVAFFGSDAFSLASLKTLVSLKHHTPLISHIDVFTRSPKPKGRHRVLTDVPGGVYSAAHGLPLLRVDSAAEIKQHSHRGYDLAVTVSFGKLIPAAFLSSVRYGGLNVHPSFLPRFSGSSPIQYAIMNDCHTTGVSVQTLHPTKFDHGDILRQSLPVEIGRNERFESLRDRLSIVGADLLSTVIRKGEFVHPQPIVLGEQYLLSPKIPATLGEVRWNEMTSRQICRLEHALGPVFSYKSVDITKKMKHHTEPAKVILGDIQEVEPLFSTVALKMPGEFCLHNDRIVVKTTDSHVSIGSLTFQCCNAETPEVFIRKLKLRAGETRHAF</sequence>
<dbReference type="Gene3D" id="3.40.50.12230">
    <property type="match status" value="1"/>
</dbReference>
<dbReference type="InterPro" id="IPR036477">
    <property type="entry name" value="Formyl_transf_N_sf"/>
</dbReference>
<feature type="non-terminal residue" evidence="3">
    <location>
        <position position="1"/>
    </location>
</feature>
<keyword evidence="3" id="KW-0808">Transferase</keyword>
<organism evidence="3 4">
    <name type="scientific">Metschnikowia bicuspidata</name>
    <dbReference type="NCBI Taxonomy" id="27322"/>
    <lineage>
        <taxon>Eukaryota</taxon>
        <taxon>Fungi</taxon>
        <taxon>Dikarya</taxon>
        <taxon>Ascomycota</taxon>
        <taxon>Saccharomycotina</taxon>
        <taxon>Pichiomycetes</taxon>
        <taxon>Metschnikowiaceae</taxon>
        <taxon>Metschnikowia</taxon>
    </lineage>
</organism>
<gene>
    <name evidence="3" type="ORF">METBISCDRAFT_10443</name>
</gene>
<reference evidence="4" key="1">
    <citation type="journal article" date="2018" name="Nat. Microbiol.">
        <title>Leveraging single-cell genomics to expand the fungal tree of life.</title>
        <authorList>
            <person name="Ahrendt S.R."/>
            <person name="Quandt C.A."/>
            <person name="Ciobanu D."/>
            <person name="Clum A."/>
            <person name="Salamov A."/>
            <person name="Andreopoulos B."/>
            <person name="Cheng J.F."/>
            <person name="Woyke T."/>
            <person name="Pelin A."/>
            <person name="Henrissat B."/>
            <person name="Reynolds N.K."/>
            <person name="Benny G.L."/>
            <person name="Smith M.E."/>
            <person name="James T.Y."/>
            <person name="Grigoriev I.V."/>
        </authorList>
    </citation>
    <scope>NUCLEOTIDE SEQUENCE [LARGE SCALE GENOMIC DNA]</scope>
    <source>
        <strain evidence="4">Baker2002</strain>
    </source>
</reference>
<dbReference type="PANTHER" id="PTHR11138">
    <property type="entry name" value="METHIONYL-TRNA FORMYLTRANSFERASE"/>
    <property type="match status" value="1"/>
</dbReference>
<evidence type="ECO:0000313" key="4">
    <source>
        <dbReference type="Proteomes" id="UP000268321"/>
    </source>
</evidence>
<keyword evidence="4" id="KW-1185">Reference proteome</keyword>
<dbReference type="GO" id="GO:0005739">
    <property type="term" value="C:mitochondrion"/>
    <property type="evidence" value="ECO:0007669"/>
    <property type="project" value="TreeGrafter"/>
</dbReference>
<proteinExistence type="predicted"/>
<protein>
    <recommendedName>
        <fullName evidence="1">methionyl-tRNA formyltransferase</fullName>
        <ecNumber evidence="1">2.1.2.9</ecNumber>
    </recommendedName>
</protein>
<feature type="domain" description="Formyl transferase N-terminal" evidence="2">
    <location>
        <begin position="3"/>
        <end position="185"/>
    </location>
</feature>
<dbReference type="PANTHER" id="PTHR11138:SF5">
    <property type="entry name" value="METHIONYL-TRNA FORMYLTRANSFERASE, MITOCHONDRIAL"/>
    <property type="match status" value="1"/>
</dbReference>
<dbReference type="EC" id="2.1.2.9" evidence="1"/>